<dbReference type="HOGENOM" id="CLU_099559_0_0_1"/>
<organism evidence="1 2">
    <name type="scientific">Candida tropicalis (strain ATCC MYA-3404 / T1)</name>
    <name type="common">Yeast</name>
    <dbReference type="NCBI Taxonomy" id="294747"/>
    <lineage>
        <taxon>Eukaryota</taxon>
        <taxon>Fungi</taxon>
        <taxon>Dikarya</taxon>
        <taxon>Ascomycota</taxon>
        <taxon>Saccharomycotina</taxon>
        <taxon>Pichiomycetes</taxon>
        <taxon>Debaryomycetaceae</taxon>
        <taxon>Candida/Lodderomyces clade</taxon>
        <taxon>Candida</taxon>
    </lineage>
</organism>
<dbReference type="GeneID" id="8299287"/>
<keyword evidence="2" id="KW-1185">Reference proteome</keyword>
<proteinExistence type="predicted"/>
<accession>C5MGD8</accession>
<dbReference type="Proteomes" id="UP000002037">
    <property type="component" value="Unassembled WGS sequence"/>
</dbReference>
<dbReference type="EMBL" id="GG692401">
    <property type="protein sequence ID" value="EER31401.1"/>
    <property type="molecule type" value="Genomic_DNA"/>
</dbReference>
<sequence length="208" mass="23513">MLRSIIKSFKPSTFTSTASSSSTRTIKPIKIYHNTNSLYSLNLLTKLTNFNNILDVTVCNNEQLSQQDYNFIIDECLSMHPDNKSIMLQLFHPSKQQVCKSQLIRDFSLHDLIYDYNNLSNVNSNNTNGNQLPLIIDFNSKLIANDDATIDRILVNYLTCGIQSTTNTKPPSNTNTNTNITTNTTNYTSSSKNHDLVHPHVAEFADLF</sequence>
<evidence type="ECO:0000313" key="1">
    <source>
        <dbReference type="EMBL" id="EER31401.1"/>
    </source>
</evidence>
<evidence type="ECO:0000313" key="2">
    <source>
        <dbReference type="Proteomes" id="UP000002037"/>
    </source>
</evidence>
<dbReference type="STRING" id="294747.C5MGD8"/>
<dbReference type="KEGG" id="ctp:CTRG_05131"/>
<dbReference type="AlphaFoldDB" id="C5MGD8"/>
<name>C5MGD8_CANTT</name>
<dbReference type="VEuPathDB" id="FungiDB:CTRG_05131"/>
<dbReference type="RefSeq" id="XP_002550833.1">
    <property type="nucleotide sequence ID" value="XM_002550787.1"/>
</dbReference>
<dbReference type="OrthoDB" id="4084730at2759"/>
<protein>
    <submittedName>
        <fullName evidence="1">Uncharacterized protein</fullName>
    </submittedName>
</protein>
<dbReference type="eggNOG" id="ENOG502SVID">
    <property type="taxonomic scope" value="Eukaryota"/>
</dbReference>
<reference evidence="1 2" key="1">
    <citation type="journal article" date="2009" name="Nature">
        <title>Evolution of pathogenicity and sexual reproduction in eight Candida genomes.</title>
        <authorList>
            <person name="Butler G."/>
            <person name="Rasmussen M.D."/>
            <person name="Lin M.F."/>
            <person name="Santos M.A."/>
            <person name="Sakthikumar S."/>
            <person name="Munro C.A."/>
            <person name="Rheinbay E."/>
            <person name="Grabherr M."/>
            <person name="Forche A."/>
            <person name="Reedy J.L."/>
            <person name="Agrafioti I."/>
            <person name="Arnaud M.B."/>
            <person name="Bates S."/>
            <person name="Brown A.J."/>
            <person name="Brunke S."/>
            <person name="Costanzo M.C."/>
            <person name="Fitzpatrick D.A."/>
            <person name="de Groot P.W."/>
            <person name="Harris D."/>
            <person name="Hoyer L.L."/>
            <person name="Hube B."/>
            <person name="Klis F.M."/>
            <person name="Kodira C."/>
            <person name="Lennard N."/>
            <person name="Logue M.E."/>
            <person name="Martin R."/>
            <person name="Neiman A.M."/>
            <person name="Nikolaou E."/>
            <person name="Quail M.A."/>
            <person name="Quinn J."/>
            <person name="Santos M.C."/>
            <person name="Schmitzberger F.F."/>
            <person name="Sherlock G."/>
            <person name="Shah P."/>
            <person name="Silverstein K.A."/>
            <person name="Skrzypek M.S."/>
            <person name="Soll D."/>
            <person name="Staggs R."/>
            <person name="Stansfield I."/>
            <person name="Stumpf M.P."/>
            <person name="Sudbery P.E."/>
            <person name="Srikantha T."/>
            <person name="Zeng Q."/>
            <person name="Berman J."/>
            <person name="Berriman M."/>
            <person name="Heitman J."/>
            <person name="Gow N.A."/>
            <person name="Lorenz M.C."/>
            <person name="Birren B.W."/>
            <person name="Kellis M."/>
            <person name="Cuomo C.A."/>
        </authorList>
    </citation>
    <scope>NUCLEOTIDE SEQUENCE [LARGE SCALE GENOMIC DNA]</scope>
    <source>
        <strain evidence="2">ATCC MYA-3404 / T1</strain>
    </source>
</reference>
<gene>
    <name evidence="1" type="ORF">CTRG_05131</name>
</gene>